<protein>
    <submittedName>
        <fullName evidence="1">Uncharacterized protein</fullName>
    </submittedName>
</protein>
<gene>
    <name evidence="1" type="ORF">I316_00844</name>
</gene>
<dbReference type="Proteomes" id="UP000092666">
    <property type="component" value="Unassembled WGS sequence"/>
</dbReference>
<accession>A0A1B9H385</accession>
<name>A0A1B9H385_9TREE</name>
<dbReference type="AlphaFoldDB" id="A0A1B9H385"/>
<evidence type="ECO:0000313" key="1">
    <source>
        <dbReference type="EMBL" id="OCF37717.1"/>
    </source>
</evidence>
<reference evidence="1 2" key="1">
    <citation type="submission" date="2013-07" db="EMBL/GenBank/DDBJ databases">
        <title>The Genome Sequence of Cryptococcus heveanensis BCC8398.</title>
        <authorList>
            <consortium name="The Broad Institute Genome Sequencing Platform"/>
            <person name="Cuomo C."/>
            <person name="Litvintseva A."/>
            <person name="Chen Y."/>
            <person name="Heitman J."/>
            <person name="Sun S."/>
            <person name="Springer D."/>
            <person name="Dromer F."/>
            <person name="Young S.K."/>
            <person name="Zeng Q."/>
            <person name="Gargeya S."/>
            <person name="Fitzgerald M."/>
            <person name="Abouelleil A."/>
            <person name="Alvarado L."/>
            <person name="Berlin A.M."/>
            <person name="Chapman S.B."/>
            <person name="Dewar J."/>
            <person name="Goldberg J."/>
            <person name="Griggs A."/>
            <person name="Gujja S."/>
            <person name="Hansen M."/>
            <person name="Howarth C."/>
            <person name="Imamovic A."/>
            <person name="Larimer J."/>
            <person name="McCowan C."/>
            <person name="Murphy C."/>
            <person name="Pearson M."/>
            <person name="Priest M."/>
            <person name="Roberts A."/>
            <person name="Saif S."/>
            <person name="Shea T."/>
            <person name="Sykes S."/>
            <person name="Wortman J."/>
            <person name="Nusbaum C."/>
            <person name="Birren B."/>
        </authorList>
    </citation>
    <scope>NUCLEOTIDE SEQUENCE [LARGE SCALE GENOMIC DNA]</scope>
    <source>
        <strain evidence="1 2">BCC8398</strain>
    </source>
</reference>
<reference evidence="2" key="2">
    <citation type="submission" date="2013-12" db="EMBL/GenBank/DDBJ databases">
        <title>Evolution of pathogenesis and genome organization in the Tremellales.</title>
        <authorList>
            <person name="Cuomo C."/>
            <person name="Litvintseva A."/>
            <person name="Heitman J."/>
            <person name="Chen Y."/>
            <person name="Sun S."/>
            <person name="Springer D."/>
            <person name="Dromer F."/>
            <person name="Young S."/>
            <person name="Zeng Q."/>
            <person name="Chapman S."/>
            <person name="Gujja S."/>
            <person name="Saif S."/>
            <person name="Birren B."/>
        </authorList>
    </citation>
    <scope>NUCLEOTIDE SEQUENCE [LARGE SCALE GENOMIC DNA]</scope>
    <source>
        <strain evidence="2">BCC8398</strain>
    </source>
</reference>
<keyword evidence="2" id="KW-1185">Reference proteome</keyword>
<organism evidence="1 2">
    <name type="scientific">Kwoniella heveanensis BCC8398</name>
    <dbReference type="NCBI Taxonomy" id="1296120"/>
    <lineage>
        <taxon>Eukaryota</taxon>
        <taxon>Fungi</taxon>
        <taxon>Dikarya</taxon>
        <taxon>Basidiomycota</taxon>
        <taxon>Agaricomycotina</taxon>
        <taxon>Tremellomycetes</taxon>
        <taxon>Tremellales</taxon>
        <taxon>Cryptococcaceae</taxon>
        <taxon>Kwoniella</taxon>
    </lineage>
</organism>
<proteinExistence type="predicted"/>
<sequence length="399" mass="43831">MTEAAPDNDIQHYADESLPEGELPILRPSRHLSIALRNDPDPSVLESLYSRHCDELASQLSSAYLQSRGKSETELNAQCGSTAEAPATQTLEECDEIRGAADLNIMGVYQDIATVMTKEESTNAHFLYSIGTLEVTVTAVNPGQLQVWSRFKELPLGDDQPAASGFEQDDGIFQSEEASPPMSAFSGAFAESSVPFGYHGSVNLPYPEYPYSIGEAMWRYEIKQIANVSTRLASEAASMLRNTPDPSQVMIKDISSDGANEQFWRTWAGKDWSVVRADAEDALKVALNKLLSHNTTMRIRHEKSGVGDINKLTIQRTIDPSQIKTLFHIGSRRNARTGLDSKAIEFQVTSPDGYLASEPGSSTISLGKVMRLNDKQYKTTLCRTASPSSVPDEYSHLLS</sequence>
<evidence type="ECO:0000313" key="2">
    <source>
        <dbReference type="Proteomes" id="UP000092666"/>
    </source>
</evidence>
<dbReference type="EMBL" id="KV700122">
    <property type="protein sequence ID" value="OCF37717.1"/>
    <property type="molecule type" value="Genomic_DNA"/>
</dbReference>